<dbReference type="InterPro" id="IPR010285">
    <property type="entry name" value="DNA_helicase_pif1-like_DEAD"/>
</dbReference>
<proteinExistence type="inferred from homology"/>
<keyword evidence="1" id="KW-0233">DNA recombination</keyword>
<dbReference type="Proteomes" id="UP000237438">
    <property type="component" value="Unassembled WGS sequence"/>
</dbReference>
<evidence type="ECO:0000313" key="3">
    <source>
        <dbReference type="EMBL" id="POS84299.1"/>
    </source>
</evidence>
<reference evidence="3 4" key="1">
    <citation type="submission" date="2017-10" db="EMBL/GenBank/DDBJ databases">
        <title>Development of genomic resources for the powdery mildew, Erysiphe pulchra.</title>
        <authorList>
            <person name="Wadl P.A."/>
            <person name="Mack B.M."/>
            <person name="Moore G."/>
            <person name="Beltz S.B."/>
        </authorList>
    </citation>
    <scope>NUCLEOTIDE SEQUENCE [LARGE SCALE GENOMIC DNA]</scope>
    <source>
        <strain evidence="3">Cflorida</strain>
    </source>
</reference>
<keyword evidence="1" id="KW-0234">DNA repair</keyword>
<comment type="catalytic activity">
    <reaction evidence="1">
        <text>ATP + H2O = ADP + phosphate + H(+)</text>
        <dbReference type="Rhea" id="RHEA:13065"/>
        <dbReference type="ChEBI" id="CHEBI:15377"/>
        <dbReference type="ChEBI" id="CHEBI:15378"/>
        <dbReference type="ChEBI" id="CHEBI:30616"/>
        <dbReference type="ChEBI" id="CHEBI:43474"/>
        <dbReference type="ChEBI" id="CHEBI:456216"/>
        <dbReference type="EC" id="5.6.2.3"/>
    </reaction>
</comment>
<dbReference type="Pfam" id="PF05970">
    <property type="entry name" value="PIF1"/>
    <property type="match status" value="1"/>
</dbReference>
<gene>
    <name evidence="3" type="ORF">EPUL_004272</name>
</gene>
<dbReference type="AlphaFoldDB" id="A0A2S4PQJ3"/>
<comment type="caution">
    <text evidence="3">The sequence shown here is derived from an EMBL/GenBank/DDBJ whole genome shotgun (WGS) entry which is preliminary data.</text>
</comment>
<dbReference type="GO" id="GO:0006281">
    <property type="term" value="P:DNA repair"/>
    <property type="evidence" value="ECO:0007669"/>
    <property type="project" value="UniProtKB-KW"/>
</dbReference>
<sequence length="145" mass="17185">MSFSIRMEIRDIGGKFDLGLRCSECMETKKILPVVKRGGQHEIFNACIRCWNNWLKIRVLFLTQNMRVTLGESNRRFASWFDDLLHNQNLYGVIEFPEWIKITDDRAFFREFVYPVHLLRAADSSIFRDFAILTSRNDNVQSFQL</sequence>
<comment type="cofactor">
    <cofactor evidence="1">
        <name>Mg(2+)</name>
        <dbReference type="ChEBI" id="CHEBI:18420"/>
    </cofactor>
</comment>
<keyword evidence="1" id="KW-0547">Nucleotide-binding</keyword>
<protein>
    <recommendedName>
        <fullName evidence="1">ATP-dependent DNA helicase</fullName>
        <ecNumber evidence="1">5.6.2.3</ecNumber>
    </recommendedName>
</protein>
<keyword evidence="1" id="KW-0227">DNA damage</keyword>
<comment type="similarity">
    <text evidence="1">Belongs to the helicase family.</text>
</comment>
<organism evidence="3 4">
    <name type="scientific">Erysiphe pulchra</name>
    <dbReference type="NCBI Taxonomy" id="225359"/>
    <lineage>
        <taxon>Eukaryota</taxon>
        <taxon>Fungi</taxon>
        <taxon>Dikarya</taxon>
        <taxon>Ascomycota</taxon>
        <taxon>Pezizomycotina</taxon>
        <taxon>Leotiomycetes</taxon>
        <taxon>Erysiphales</taxon>
        <taxon>Erysiphaceae</taxon>
        <taxon>Erysiphe</taxon>
    </lineage>
</organism>
<keyword evidence="1" id="KW-0378">Hydrolase</keyword>
<dbReference type="GO" id="GO:0016887">
    <property type="term" value="F:ATP hydrolysis activity"/>
    <property type="evidence" value="ECO:0007669"/>
    <property type="project" value="RHEA"/>
</dbReference>
<dbReference type="GO" id="GO:0000723">
    <property type="term" value="P:telomere maintenance"/>
    <property type="evidence" value="ECO:0007669"/>
    <property type="project" value="InterPro"/>
</dbReference>
<name>A0A2S4PQJ3_9PEZI</name>
<evidence type="ECO:0000313" key="4">
    <source>
        <dbReference type="Proteomes" id="UP000237438"/>
    </source>
</evidence>
<keyword evidence="1" id="KW-0067">ATP-binding</keyword>
<evidence type="ECO:0000259" key="2">
    <source>
        <dbReference type="Pfam" id="PF05970"/>
    </source>
</evidence>
<keyword evidence="4" id="KW-1185">Reference proteome</keyword>
<dbReference type="EMBL" id="PEDP01001081">
    <property type="protein sequence ID" value="POS84299.1"/>
    <property type="molecule type" value="Genomic_DNA"/>
</dbReference>
<dbReference type="GO" id="GO:0006310">
    <property type="term" value="P:DNA recombination"/>
    <property type="evidence" value="ECO:0007669"/>
    <property type="project" value="UniProtKB-KW"/>
</dbReference>
<dbReference type="EC" id="5.6.2.3" evidence="1"/>
<feature type="domain" description="DNA helicase Pif1-like DEAD-box helicase" evidence="2">
    <location>
        <begin position="27"/>
        <end position="73"/>
    </location>
</feature>
<keyword evidence="1" id="KW-0347">Helicase</keyword>
<dbReference type="GO" id="GO:0005524">
    <property type="term" value="F:ATP binding"/>
    <property type="evidence" value="ECO:0007669"/>
    <property type="project" value="UniProtKB-KW"/>
</dbReference>
<dbReference type="GO" id="GO:0043139">
    <property type="term" value="F:5'-3' DNA helicase activity"/>
    <property type="evidence" value="ECO:0007669"/>
    <property type="project" value="UniProtKB-EC"/>
</dbReference>
<accession>A0A2S4PQJ3</accession>
<evidence type="ECO:0000256" key="1">
    <source>
        <dbReference type="RuleBase" id="RU363044"/>
    </source>
</evidence>